<evidence type="ECO:0000256" key="4">
    <source>
        <dbReference type="ARBA" id="ARBA00022840"/>
    </source>
</evidence>
<feature type="compositionally biased region" description="Polar residues" evidence="7">
    <location>
        <begin position="113"/>
        <end position="125"/>
    </location>
</feature>
<dbReference type="Pfam" id="PF05192">
    <property type="entry name" value="MutS_III"/>
    <property type="match status" value="1"/>
</dbReference>
<keyword evidence="10" id="KW-1185">Reference proteome</keyword>
<dbReference type="SMART" id="SM00533">
    <property type="entry name" value="MUTSd"/>
    <property type="match status" value="1"/>
</dbReference>
<reference evidence="9" key="1">
    <citation type="submission" date="2021-10" db="EMBL/GenBank/DDBJ databases">
        <title>De novo Genome Assembly of Clathrus columnatus (Basidiomycota, Fungi) Using Illumina and Nanopore Sequence Data.</title>
        <authorList>
            <person name="Ogiso-Tanaka E."/>
            <person name="Itagaki H."/>
            <person name="Hosoya T."/>
            <person name="Hosaka K."/>
        </authorList>
    </citation>
    <scope>NUCLEOTIDE SEQUENCE</scope>
    <source>
        <strain evidence="9">MO-923</strain>
    </source>
</reference>
<dbReference type="GO" id="GO:0005739">
    <property type="term" value="C:mitochondrion"/>
    <property type="evidence" value="ECO:0007669"/>
    <property type="project" value="TreeGrafter"/>
</dbReference>
<organism evidence="9 10">
    <name type="scientific">Clathrus columnatus</name>
    <dbReference type="NCBI Taxonomy" id="1419009"/>
    <lineage>
        <taxon>Eukaryota</taxon>
        <taxon>Fungi</taxon>
        <taxon>Dikarya</taxon>
        <taxon>Basidiomycota</taxon>
        <taxon>Agaricomycotina</taxon>
        <taxon>Agaricomycetes</taxon>
        <taxon>Phallomycetidae</taxon>
        <taxon>Phallales</taxon>
        <taxon>Clathraceae</taxon>
        <taxon>Clathrus</taxon>
    </lineage>
</organism>
<evidence type="ECO:0000256" key="3">
    <source>
        <dbReference type="ARBA" id="ARBA00022763"/>
    </source>
</evidence>
<evidence type="ECO:0000256" key="5">
    <source>
        <dbReference type="ARBA" id="ARBA00023125"/>
    </source>
</evidence>
<evidence type="ECO:0000256" key="6">
    <source>
        <dbReference type="ARBA" id="ARBA00023204"/>
    </source>
</evidence>
<feature type="domain" description="DNA mismatch repair proteins mutS family" evidence="8">
    <location>
        <begin position="873"/>
        <end position="889"/>
    </location>
</feature>
<dbReference type="GO" id="GO:0140664">
    <property type="term" value="F:ATP-dependent DNA damage sensor activity"/>
    <property type="evidence" value="ECO:0007669"/>
    <property type="project" value="InterPro"/>
</dbReference>
<dbReference type="FunFam" id="3.40.50.300:FF:001238">
    <property type="entry name" value="DNA mismatch repair protein"/>
    <property type="match status" value="1"/>
</dbReference>
<dbReference type="Gene3D" id="3.40.50.300">
    <property type="entry name" value="P-loop containing nucleotide triphosphate hydrolases"/>
    <property type="match status" value="1"/>
</dbReference>
<dbReference type="PANTHER" id="PTHR11361:SF34">
    <property type="entry name" value="DNA MISMATCH REPAIR PROTEIN MSH1, MITOCHONDRIAL"/>
    <property type="match status" value="1"/>
</dbReference>
<comment type="caution">
    <text evidence="9">The sequence shown here is derived from an EMBL/GenBank/DDBJ whole genome shotgun (WGS) entry which is preliminary data.</text>
</comment>
<dbReference type="InterPro" id="IPR000432">
    <property type="entry name" value="DNA_mismatch_repair_MutS_C"/>
</dbReference>
<dbReference type="InterPro" id="IPR007696">
    <property type="entry name" value="DNA_mismatch_repair_MutS_core"/>
</dbReference>
<gene>
    <name evidence="9" type="ORF">Clacol_003637</name>
</gene>
<dbReference type="Pfam" id="PF00488">
    <property type="entry name" value="MutS_V"/>
    <property type="match status" value="1"/>
</dbReference>
<keyword evidence="2" id="KW-0547">Nucleotide-binding</keyword>
<sequence length="1017" mass="114659">MASTVMMWIARRKSIWPIRTFYISTIYGKAETNKSLTVVSQKTYAALPTTKLLSDGANACSLENWNGGLESKKIGEFDKAIFFYCSRILIEHITDEVKPLAEKRAENIPPEDATSTALSSSTGPSPQDPLPGIELKSPPQNQLAREIRDNLVRFPHCILLTRVGSFYESYFEQAVEVARLLSIKLTKRTWDKQEVLMCGFPIMHLEKYLKVLVQTNKRFVALCEEFKRNPPEEGFERRVVRVVTPGTLTEDSIVDPYENNFLLAIDNVSTEAFSSRNDVGLAWIDVSTGEFFTQKSNLEHLKDDLARISPREVVLSSKIKDHPHHAIYQAASGEECFISFCSRHQSDDTCFFSTPATEDTLEFHYTDSLSIHETSAISLLTSFLQDHLLEHMPILSSPSRQNNLHRMHIDSHTLKSLEVKERMREGGTTGSLVSVVKRTITSSGTRLLTRWLCEDRSPSTSIQEIQSRQSLVSFFLQRSHLRHDIIQYLRRLEDTSRIVQRFLLRKGDVSDLAAIKGTIELWQIIKVKIESNYTGEEMNDEYPTLRRLLDSMSDMTSLATRIELAVEPRKDSLNEEMTLPTADTIEWDNISSNNWTGQFKPTIRPRFSPQLTSLHTKLSESHAARQRLERELQERFDSPSLTLRLSGKMGVHVHLARPNRDCGKIENSSQFVILSSSASSKTFFNQTWYILGTQIIDITMQILAAEKDAFEILRHEVKMQVSSLRRNARIMDELDVVAGFAQLADDMKFVKPTLDASTSFEVVNGRHPSVEIGLLGSGRVFTPNTVTLSSASRMHIITGPNMAGKSTLLRQSAIVVILAQIGSFVPADSATLGVVDRLFSRIGAKDDLFRDRSTFMVEMLETADILRNATDRSLVIMDEVGRGTAVKDGLAIAFATVYHLYRFNRSRVLFATHFHELADMLGYTEQGPNVGPFNEIGFFCTDVHTTRDNYFTYSHRLRPGVNRSSHGLKVATLAGVPFSALEVAEDALKCITGPKSPLYNDQTKLNAIGLELISRHQ</sequence>
<dbReference type="SUPFAM" id="SSF55271">
    <property type="entry name" value="DNA repair protein MutS, domain I"/>
    <property type="match status" value="1"/>
</dbReference>
<dbReference type="GO" id="GO:0043504">
    <property type="term" value="P:mitochondrial DNA repair"/>
    <property type="evidence" value="ECO:0007669"/>
    <property type="project" value="TreeGrafter"/>
</dbReference>
<evidence type="ECO:0000256" key="2">
    <source>
        <dbReference type="ARBA" id="ARBA00022741"/>
    </source>
</evidence>
<evidence type="ECO:0000256" key="1">
    <source>
        <dbReference type="ARBA" id="ARBA00006271"/>
    </source>
</evidence>
<evidence type="ECO:0000313" key="10">
    <source>
        <dbReference type="Proteomes" id="UP001050691"/>
    </source>
</evidence>
<dbReference type="Gene3D" id="3.30.420.110">
    <property type="entry name" value="MutS, connector domain"/>
    <property type="match status" value="1"/>
</dbReference>
<dbReference type="PANTHER" id="PTHR11361">
    <property type="entry name" value="DNA MISMATCH REPAIR PROTEIN MUTS FAMILY MEMBER"/>
    <property type="match status" value="1"/>
</dbReference>
<dbReference type="InterPro" id="IPR007695">
    <property type="entry name" value="DNA_mismatch_repair_MutS-lik_N"/>
</dbReference>
<dbReference type="GO" id="GO:0006298">
    <property type="term" value="P:mismatch repair"/>
    <property type="evidence" value="ECO:0007669"/>
    <property type="project" value="InterPro"/>
</dbReference>
<comment type="similarity">
    <text evidence="1">Belongs to the DNA mismatch repair MutS family.</text>
</comment>
<dbReference type="Pfam" id="PF05188">
    <property type="entry name" value="MutS_II"/>
    <property type="match status" value="1"/>
</dbReference>
<dbReference type="AlphaFoldDB" id="A0AAV5ABV8"/>
<dbReference type="Gene3D" id="3.40.1170.10">
    <property type="entry name" value="DNA repair protein MutS, domain I"/>
    <property type="match status" value="1"/>
</dbReference>
<name>A0AAV5ABV8_9AGAM</name>
<dbReference type="InterPro" id="IPR007860">
    <property type="entry name" value="DNA_mmatch_repair_MutS_con_dom"/>
</dbReference>
<dbReference type="InterPro" id="IPR017261">
    <property type="entry name" value="DNA_mismatch_repair_MutS/MSH"/>
</dbReference>
<dbReference type="InterPro" id="IPR036187">
    <property type="entry name" value="DNA_mismatch_repair_MutS_sf"/>
</dbReference>
<keyword evidence="6" id="KW-0234">DNA repair</keyword>
<dbReference type="InterPro" id="IPR045076">
    <property type="entry name" value="MutS"/>
</dbReference>
<dbReference type="PIRSF" id="PIRSF037677">
    <property type="entry name" value="DNA_mis_repair_Msh6"/>
    <property type="match status" value="1"/>
</dbReference>
<dbReference type="Pfam" id="PF01624">
    <property type="entry name" value="MutS_I"/>
    <property type="match status" value="1"/>
</dbReference>
<dbReference type="InterPro" id="IPR027417">
    <property type="entry name" value="P-loop_NTPase"/>
</dbReference>
<dbReference type="GO" id="GO:0005634">
    <property type="term" value="C:nucleus"/>
    <property type="evidence" value="ECO:0007669"/>
    <property type="project" value="TreeGrafter"/>
</dbReference>
<dbReference type="PROSITE" id="PS00486">
    <property type="entry name" value="DNA_MISMATCH_REPAIR_2"/>
    <property type="match status" value="1"/>
</dbReference>
<dbReference type="GO" id="GO:0005524">
    <property type="term" value="F:ATP binding"/>
    <property type="evidence" value="ECO:0007669"/>
    <property type="project" value="UniProtKB-KW"/>
</dbReference>
<dbReference type="GO" id="GO:0030983">
    <property type="term" value="F:mismatched DNA binding"/>
    <property type="evidence" value="ECO:0007669"/>
    <property type="project" value="InterPro"/>
</dbReference>
<dbReference type="InterPro" id="IPR036678">
    <property type="entry name" value="MutS_con_dom_sf"/>
</dbReference>
<feature type="region of interest" description="Disordered" evidence="7">
    <location>
        <begin position="104"/>
        <end position="139"/>
    </location>
</feature>
<evidence type="ECO:0000256" key="7">
    <source>
        <dbReference type="SAM" id="MobiDB-lite"/>
    </source>
</evidence>
<accession>A0AAV5ABV8</accession>
<evidence type="ECO:0000313" key="9">
    <source>
        <dbReference type="EMBL" id="GJJ09415.1"/>
    </source>
</evidence>
<proteinExistence type="inferred from homology"/>
<dbReference type="Proteomes" id="UP001050691">
    <property type="component" value="Unassembled WGS sequence"/>
</dbReference>
<dbReference type="EMBL" id="BPWL01000004">
    <property type="protein sequence ID" value="GJJ09415.1"/>
    <property type="molecule type" value="Genomic_DNA"/>
</dbReference>
<evidence type="ECO:0000259" key="8">
    <source>
        <dbReference type="PROSITE" id="PS00486"/>
    </source>
</evidence>
<dbReference type="SUPFAM" id="SSF48334">
    <property type="entry name" value="DNA repair protein MutS, domain III"/>
    <property type="match status" value="1"/>
</dbReference>
<dbReference type="InterPro" id="IPR016151">
    <property type="entry name" value="DNA_mismatch_repair_MutS_N"/>
</dbReference>
<dbReference type="NCBIfam" id="NF003810">
    <property type="entry name" value="PRK05399.1"/>
    <property type="match status" value="1"/>
</dbReference>
<dbReference type="Gene3D" id="1.10.1420.10">
    <property type="match status" value="2"/>
</dbReference>
<keyword evidence="4" id="KW-0067">ATP-binding</keyword>
<protein>
    <recommendedName>
        <fullName evidence="8">DNA mismatch repair proteins mutS family domain-containing protein</fullName>
    </recommendedName>
</protein>
<dbReference type="SUPFAM" id="SSF53150">
    <property type="entry name" value="DNA repair protein MutS, domain II"/>
    <property type="match status" value="1"/>
</dbReference>
<dbReference type="SUPFAM" id="SSF52540">
    <property type="entry name" value="P-loop containing nucleoside triphosphate hydrolases"/>
    <property type="match status" value="1"/>
</dbReference>
<dbReference type="SMART" id="SM00534">
    <property type="entry name" value="MUTSac"/>
    <property type="match status" value="1"/>
</dbReference>
<keyword evidence="5" id="KW-0238">DNA-binding</keyword>
<keyword evidence="3" id="KW-0227">DNA damage</keyword>